<feature type="transmembrane region" description="Helical" evidence="6">
    <location>
        <begin position="60"/>
        <end position="83"/>
    </location>
</feature>
<reference evidence="7 8" key="1">
    <citation type="submission" date="2017-06" db="EMBL/GenBank/DDBJ databases">
        <authorList>
            <person name="Kim H.J."/>
            <person name="Triplett B.A."/>
        </authorList>
    </citation>
    <scope>NUCLEOTIDE SEQUENCE [LARGE SCALE GENOMIC DNA]</scope>
    <source>
        <strain evidence="7 8">DSM 14713</strain>
    </source>
</reference>
<evidence type="ECO:0000256" key="2">
    <source>
        <dbReference type="ARBA" id="ARBA00022692"/>
    </source>
</evidence>
<dbReference type="RefSeq" id="WP_095975827.1">
    <property type="nucleotide sequence ID" value="NZ_CP022163.1"/>
</dbReference>
<protein>
    <recommendedName>
        <fullName evidence="9">Colicin V production protein</fullName>
    </recommendedName>
</protein>
<dbReference type="OrthoDB" id="5381085at2"/>
<accession>A0A286NV51</accession>
<keyword evidence="8" id="KW-1185">Reference proteome</keyword>
<dbReference type="GO" id="GO:0009403">
    <property type="term" value="P:toxin biosynthetic process"/>
    <property type="evidence" value="ECO:0007669"/>
    <property type="project" value="InterPro"/>
</dbReference>
<evidence type="ECO:0000256" key="3">
    <source>
        <dbReference type="ARBA" id="ARBA00022989"/>
    </source>
</evidence>
<evidence type="ECO:0000313" key="7">
    <source>
        <dbReference type="EMBL" id="ATB26954.1"/>
    </source>
</evidence>
<dbReference type="AlphaFoldDB" id="A0A286NV51"/>
<dbReference type="GO" id="GO:0016020">
    <property type="term" value="C:membrane"/>
    <property type="evidence" value="ECO:0007669"/>
    <property type="project" value="UniProtKB-SubCell"/>
</dbReference>
<evidence type="ECO:0008006" key="9">
    <source>
        <dbReference type="Google" id="ProtNLM"/>
    </source>
</evidence>
<gene>
    <name evidence="7" type="ORF">MEBOL_000389</name>
</gene>
<dbReference type="Proteomes" id="UP000217289">
    <property type="component" value="Chromosome"/>
</dbReference>
<evidence type="ECO:0000256" key="5">
    <source>
        <dbReference type="SAM" id="MobiDB-lite"/>
    </source>
</evidence>
<keyword evidence="4 6" id="KW-0472">Membrane</keyword>
<dbReference type="InterPro" id="IPR003825">
    <property type="entry name" value="Colicin-V_CvpA"/>
</dbReference>
<dbReference type="EMBL" id="CP022163">
    <property type="protein sequence ID" value="ATB26954.1"/>
    <property type="molecule type" value="Genomic_DNA"/>
</dbReference>
<dbReference type="Pfam" id="PF02674">
    <property type="entry name" value="Colicin_V"/>
    <property type="match status" value="1"/>
</dbReference>
<feature type="compositionally biased region" description="Basic and acidic residues" evidence="5">
    <location>
        <begin position="268"/>
        <end position="279"/>
    </location>
</feature>
<name>A0A286NV51_9BACT</name>
<feature type="transmembrane region" description="Helical" evidence="6">
    <location>
        <begin position="104"/>
        <end position="128"/>
    </location>
</feature>
<dbReference type="KEGG" id="mbd:MEBOL_000389"/>
<keyword evidence="2 6" id="KW-0812">Transmembrane</keyword>
<keyword evidence="3 6" id="KW-1133">Transmembrane helix</keyword>
<proteinExistence type="predicted"/>
<sequence length="279" mass="30222">MTIDLIILGLVLLFAVVGAMTGAARQIAHMVALAVAWFVSRRLGPILGPRMAEALGGTPLLIGTLAASLLLFLVLLVAVRYVLTVLLRRLLGARDSDRQGVDGVLGFVLGGLKVGIIAYVALSALVFVEKNVVVAGKKLGLSPKDSVSFELARRYNAFELTQFAAVRDMVAVTRVMTHPEQARDLAEDPAYKALKQDPRYQRALSDKRLRAAIERGDTQEVLRSNLVMQLLQDPEFVARLGAVAHAADSDDGPPRKLKPRAQPPPRDPPADSERSPDPR</sequence>
<evidence type="ECO:0000256" key="4">
    <source>
        <dbReference type="ARBA" id="ARBA00023136"/>
    </source>
</evidence>
<evidence type="ECO:0000256" key="1">
    <source>
        <dbReference type="ARBA" id="ARBA00004141"/>
    </source>
</evidence>
<comment type="subcellular location">
    <subcellularLocation>
        <location evidence="1">Membrane</location>
        <topology evidence="1">Multi-pass membrane protein</topology>
    </subcellularLocation>
</comment>
<organism evidence="7 8">
    <name type="scientific">Melittangium boletus DSM 14713</name>
    <dbReference type="NCBI Taxonomy" id="1294270"/>
    <lineage>
        <taxon>Bacteria</taxon>
        <taxon>Pseudomonadati</taxon>
        <taxon>Myxococcota</taxon>
        <taxon>Myxococcia</taxon>
        <taxon>Myxococcales</taxon>
        <taxon>Cystobacterineae</taxon>
        <taxon>Archangiaceae</taxon>
        <taxon>Melittangium</taxon>
    </lineage>
</organism>
<evidence type="ECO:0000256" key="6">
    <source>
        <dbReference type="SAM" id="Phobius"/>
    </source>
</evidence>
<feature type="region of interest" description="Disordered" evidence="5">
    <location>
        <begin position="242"/>
        <end position="279"/>
    </location>
</feature>
<evidence type="ECO:0000313" key="8">
    <source>
        <dbReference type="Proteomes" id="UP000217289"/>
    </source>
</evidence>